<dbReference type="Proteomes" id="UP000324091">
    <property type="component" value="Unassembled WGS sequence"/>
</dbReference>
<reference evidence="7 8" key="1">
    <citation type="submission" date="2019-04" db="EMBL/GenBank/DDBJ databases">
        <title>Chromosome genome assembly for Takifugu flavidus.</title>
        <authorList>
            <person name="Xiao S."/>
        </authorList>
    </citation>
    <scope>NUCLEOTIDE SEQUENCE [LARGE SCALE GENOMIC DNA]</scope>
    <source>
        <strain evidence="7">HTHZ2018</strain>
        <tissue evidence="7">Muscle</tissue>
    </source>
</reference>
<dbReference type="Pfam" id="PF10300">
    <property type="entry name" value="Iml2-TPR_39"/>
    <property type="match status" value="1"/>
</dbReference>
<dbReference type="PANTHER" id="PTHR31859">
    <property type="entry name" value="TETRATRICOPEPTIDE REPEAT PROTEIN 39 FAMILY MEMBER"/>
    <property type="match status" value="1"/>
</dbReference>
<keyword evidence="5" id="KW-0443">Lipid metabolism</keyword>
<evidence type="ECO:0000256" key="3">
    <source>
        <dbReference type="ARBA" id="ARBA00022737"/>
    </source>
</evidence>
<comment type="similarity">
    <text evidence="1">Belongs to the TTC39 family.</text>
</comment>
<dbReference type="InterPro" id="IPR019412">
    <property type="entry name" value="IML2/TPR_39"/>
</dbReference>
<proteinExistence type="inferred from homology"/>
<evidence type="ECO:0000256" key="4">
    <source>
        <dbReference type="ARBA" id="ARBA00022803"/>
    </source>
</evidence>
<keyword evidence="3" id="KW-0677">Repeat</keyword>
<feature type="region of interest" description="Disordered" evidence="6">
    <location>
        <begin position="202"/>
        <end position="285"/>
    </location>
</feature>
<feature type="region of interest" description="Disordered" evidence="6">
    <location>
        <begin position="292"/>
        <end position="311"/>
    </location>
</feature>
<organism evidence="7 8">
    <name type="scientific">Takifugu flavidus</name>
    <name type="common">sansaifugu</name>
    <dbReference type="NCBI Taxonomy" id="433684"/>
    <lineage>
        <taxon>Eukaryota</taxon>
        <taxon>Metazoa</taxon>
        <taxon>Chordata</taxon>
        <taxon>Craniata</taxon>
        <taxon>Vertebrata</taxon>
        <taxon>Euteleostomi</taxon>
        <taxon>Actinopterygii</taxon>
        <taxon>Neopterygii</taxon>
        <taxon>Teleostei</taxon>
        <taxon>Neoteleostei</taxon>
        <taxon>Acanthomorphata</taxon>
        <taxon>Eupercaria</taxon>
        <taxon>Tetraodontiformes</taxon>
        <taxon>Tetradontoidea</taxon>
        <taxon>Tetraodontidae</taxon>
        <taxon>Takifugu</taxon>
    </lineage>
</organism>
<name>A0A5C6MHF2_9TELE</name>
<keyword evidence="4" id="KW-0802">TPR repeat</keyword>
<comment type="caution">
    <text evidence="7">The sequence shown here is derived from an EMBL/GenBank/DDBJ whole genome shotgun (WGS) entry which is preliminary data.</text>
</comment>
<dbReference type="PANTHER" id="PTHR31859:SF4">
    <property type="entry name" value="TETRATRICOPEPTIDE REPEAT PROTEIN 39B"/>
    <property type="match status" value="1"/>
</dbReference>
<dbReference type="SUPFAM" id="SSF48452">
    <property type="entry name" value="TPR-like"/>
    <property type="match status" value="1"/>
</dbReference>
<dbReference type="AlphaFoldDB" id="A0A5C6MHF2"/>
<evidence type="ECO:0000313" key="8">
    <source>
        <dbReference type="Proteomes" id="UP000324091"/>
    </source>
</evidence>
<feature type="compositionally biased region" description="Polar residues" evidence="6">
    <location>
        <begin position="227"/>
        <end position="239"/>
    </location>
</feature>
<evidence type="ECO:0000256" key="6">
    <source>
        <dbReference type="SAM" id="MobiDB-lite"/>
    </source>
</evidence>
<dbReference type="EMBL" id="RHFK02000180">
    <property type="protein sequence ID" value="TWW54584.1"/>
    <property type="molecule type" value="Genomic_DNA"/>
</dbReference>
<evidence type="ECO:0000313" key="7">
    <source>
        <dbReference type="EMBL" id="TWW54584.1"/>
    </source>
</evidence>
<sequence>MCYWELMWTHSYQQDWVQAFRYADLLCQESRWSKAIYVYQKAAILSMMSEEEQKKTGEDVAVEGLKQRLAGKSIPHGEVRRQEVQALPGRRRGPAGGPCAGDDVRLERLHRRWKRADYTEALLVTIETAEERLRNHPNPSDFHPDDSCLLQMLKGLCLKHLDRLFQAELCFTRVLSSERQIRFDHYLVPFTLYELALLYHQQGTQPRPPPTSTTPRPTTKGTLWSPGCTSGSTRPSTASEDLLPGPPRISCRSPKDLLPGPPRISCRSPKNPAGTPKDLLPGPPRISCRTPKDLLPDPLTLSSTASEPTWPSLHSCCCRLKS</sequence>
<gene>
    <name evidence="7" type="ORF">D4764_0256260</name>
</gene>
<dbReference type="GO" id="GO:0006629">
    <property type="term" value="P:lipid metabolic process"/>
    <property type="evidence" value="ECO:0007669"/>
    <property type="project" value="UniProtKB-KW"/>
</dbReference>
<evidence type="ECO:0000256" key="5">
    <source>
        <dbReference type="ARBA" id="ARBA00023098"/>
    </source>
</evidence>
<evidence type="ECO:0000256" key="2">
    <source>
        <dbReference type="ARBA" id="ARBA00015483"/>
    </source>
</evidence>
<accession>A0A5C6MHF2</accession>
<dbReference type="InterPro" id="IPR011990">
    <property type="entry name" value="TPR-like_helical_dom_sf"/>
</dbReference>
<keyword evidence="8" id="KW-1185">Reference proteome</keyword>
<protein>
    <recommendedName>
        <fullName evidence="2">Tetratricopeptide repeat protein 39B</fullName>
    </recommendedName>
</protein>
<evidence type="ECO:0000256" key="1">
    <source>
        <dbReference type="ARBA" id="ARBA00006400"/>
    </source>
</evidence>